<dbReference type="OrthoDB" id="9805828at2"/>
<dbReference type="EMBL" id="PVZS01000004">
    <property type="protein sequence ID" value="PSC06271.1"/>
    <property type="molecule type" value="Genomic_DNA"/>
</dbReference>
<accession>A0A2T1HX76</accession>
<organism evidence="8 9">
    <name type="scientific">Alsobacter soli</name>
    <dbReference type="NCBI Taxonomy" id="2109933"/>
    <lineage>
        <taxon>Bacteria</taxon>
        <taxon>Pseudomonadati</taxon>
        <taxon>Pseudomonadota</taxon>
        <taxon>Alphaproteobacteria</taxon>
        <taxon>Hyphomicrobiales</taxon>
        <taxon>Alsobacteraceae</taxon>
        <taxon>Alsobacter</taxon>
    </lineage>
</organism>
<dbReference type="InterPro" id="IPR009056">
    <property type="entry name" value="Cyt_c-like_dom"/>
</dbReference>
<dbReference type="AlphaFoldDB" id="A0A2T1HX76"/>
<keyword evidence="5 6" id="KW-0408">Iron</keyword>
<keyword evidence="3 6" id="KW-0479">Metal-binding</keyword>
<evidence type="ECO:0000313" key="9">
    <source>
        <dbReference type="Proteomes" id="UP000239772"/>
    </source>
</evidence>
<comment type="caution">
    <text evidence="8">The sequence shown here is derived from an EMBL/GenBank/DDBJ whole genome shotgun (WGS) entry which is preliminary data.</text>
</comment>
<name>A0A2T1HX76_9HYPH</name>
<dbReference type="Proteomes" id="UP000239772">
    <property type="component" value="Unassembled WGS sequence"/>
</dbReference>
<evidence type="ECO:0000256" key="1">
    <source>
        <dbReference type="ARBA" id="ARBA00022448"/>
    </source>
</evidence>
<evidence type="ECO:0000259" key="7">
    <source>
        <dbReference type="PROSITE" id="PS51007"/>
    </source>
</evidence>
<dbReference type="Gene3D" id="1.10.760.10">
    <property type="entry name" value="Cytochrome c-like domain"/>
    <property type="match status" value="1"/>
</dbReference>
<dbReference type="InterPro" id="IPR036909">
    <property type="entry name" value="Cyt_c-like_dom_sf"/>
</dbReference>
<evidence type="ECO:0000256" key="6">
    <source>
        <dbReference type="PROSITE-ProRule" id="PRU00433"/>
    </source>
</evidence>
<feature type="domain" description="Cytochrome c" evidence="7">
    <location>
        <begin position="71"/>
        <end position="174"/>
    </location>
</feature>
<keyword evidence="9" id="KW-1185">Reference proteome</keyword>
<reference evidence="9" key="1">
    <citation type="submission" date="2018-03" db="EMBL/GenBank/DDBJ databases">
        <authorList>
            <person name="Sun L."/>
            <person name="Liu H."/>
            <person name="Chen W."/>
            <person name="Huang K."/>
            <person name="Liu W."/>
            <person name="Gao X."/>
        </authorList>
    </citation>
    <scope>NUCLEOTIDE SEQUENCE [LARGE SCALE GENOMIC DNA]</scope>
    <source>
        <strain evidence="9">SH9</strain>
    </source>
</reference>
<gene>
    <name evidence="8" type="ORF">SLNSH_05300</name>
</gene>
<dbReference type="PRINTS" id="PR00604">
    <property type="entry name" value="CYTCHRMECIAB"/>
</dbReference>
<dbReference type="GO" id="GO:0020037">
    <property type="term" value="F:heme binding"/>
    <property type="evidence" value="ECO:0007669"/>
    <property type="project" value="InterPro"/>
</dbReference>
<dbReference type="Pfam" id="PF00034">
    <property type="entry name" value="Cytochrom_C"/>
    <property type="match status" value="1"/>
</dbReference>
<evidence type="ECO:0000256" key="3">
    <source>
        <dbReference type="ARBA" id="ARBA00022723"/>
    </source>
</evidence>
<evidence type="ECO:0000256" key="4">
    <source>
        <dbReference type="ARBA" id="ARBA00022982"/>
    </source>
</evidence>
<dbReference type="PANTHER" id="PTHR11961">
    <property type="entry name" value="CYTOCHROME C"/>
    <property type="match status" value="1"/>
</dbReference>
<evidence type="ECO:0000256" key="2">
    <source>
        <dbReference type="ARBA" id="ARBA00022617"/>
    </source>
</evidence>
<dbReference type="SUPFAM" id="SSF46626">
    <property type="entry name" value="Cytochrome c"/>
    <property type="match status" value="1"/>
</dbReference>
<evidence type="ECO:0000313" key="8">
    <source>
        <dbReference type="EMBL" id="PSC06271.1"/>
    </source>
</evidence>
<evidence type="ECO:0000256" key="5">
    <source>
        <dbReference type="ARBA" id="ARBA00023004"/>
    </source>
</evidence>
<proteinExistence type="predicted"/>
<keyword evidence="4" id="KW-0249">Electron transport</keyword>
<keyword evidence="1" id="KW-0813">Transport</keyword>
<sequence>MDSFEFNKIAGAVLGTLLFIMATGLLAEAIFAPPAQVVAGYALPAGEPEKGGSAAAPAAQSEPLPVLLAKADAKKGEGLIKPCTACHSFEKGGPNKVGPNLYGVVDRPIASHEGFNYSAAIKEHGAKGEKWTFENLDHFIAGPKAYIPGTAMGYAGLKEADRRADVLAYLRTLSDNPAPLPTP</sequence>
<dbReference type="InterPro" id="IPR002327">
    <property type="entry name" value="Cyt_c_1A/1B"/>
</dbReference>
<keyword evidence="2 6" id="KW-0349">Heme</keyword>
<dbReference type="PROSITE" id="PS51007">
    <property type="entry name" value="CYTC"/>
    <property type="match status" value="1"/>
</dbReference>
<dbReference type="GO" id="GO:0046872">
    <property type="term" value="F:metal ion binding"/>
    <property type="evidence" value="ECO:0007669"/>
    <property type="project" value="UniProtKB-KW"/>
</dbReference>
<protein>
    <submittedName>
        <fullName evidence="8">Cytochrome c family protein</fullName>
    </submittedName>
</protein>
<dbReference type="GO" id="GO:0009055">
    <property type="term" value="F:electron transfer activity"/>
    <property type="evidence" value="ECO:0007669"/>
    <property type="project" value="InterPro"/>
</dbReference>